<evidence type="ECO:0000256" key="4">
    <source>
        <dbReference type="ARBA" id="ARBA00023136"/>
    </source>
</evidence>
<evidence type="ECO:0000313" key="8">
    <source>
        <dbReference type="EMBL" id="MFC0674639.1"/>
    </source>
</evidence>
<evidence type="ECO:0000256" key="3">
    <source>
        <dbReference type="ARBA" id="ARBA00022989"/>
    </source>
</evidence>
<dbReference type="EMBL" id="JBHLSV010000013">
    <property type="protein sequence ID" value="MFC0674639.1"/>
    <property type="molecule type" value="Genomic_DNA"/>
</dbReference>
<keyword evidence="3 6" id="KW-1133">Transmembrane helix</keyword>
<organism evidence="8 9">
    <name type="scientific">Brachybacterium hainanense</name>
    <dbReference type="NCBI Taxonomy" id="1541174"/>
    <lineage>
        <taxon>Bacteria</taxon>
        <taxon>Bacillati</taxon>
        <taxon>Actinomycetota</taxon>
        <taxon>Actinomycetes</taxon>
        <taxon>Micrococcales</taxon>
        <taxon>Dermabacteraceae</taxon>
        <taxon>Brachybacterium</taxon>
    </lineage>
</organism>
<feature type="domain" description="DUF202" evidence="7">
    <location>
        <begin position="38"/>
        <end position="102"/>
    </location>
</feature>
<gene>
    <name evidence="8" type="ORF">ACFFF6_11795</name>
</gene>
<keyword evidence="2 6" id="KW-0812">Transmembrane</keyword>
<comment type="subcellular location">
    <subcellularLocation>
        <location evidence="1">Endomembrane system</location>
        <topology evidence="1">Multi-pass membrane protein</topology>
    </subcellularLocation>
</comment>
<evidence type="ECO:0000313" key="9">
    <source>
        <dbReference type="Proteomes" id="UP001589793"/>
    </source>
</evidence>
<feature type="region of interest" description="Disordered" evidence="5">
    <location>
        <begin position="1"/>
        <end position="29"/>
    </location>
</feature>
<feature type="transmembrane region" description="Helical" evidence="6">
    <location>
        <begin position="72"/>
        <end position="94"/>
    </location>
</feature>
<keyword evidence="9" id="KW-1185">Reference proteome</keyword>
<evidence type="ECO:0000256" key="5">
    <source>
        <dbReference type="SAM" id="MobiDB-lite"/>
    </source>
</evidence>
<proteinExistence type="predicted"/>
<feature type="transmembrane region" description="Helical" evidence="6">
    <location>
        <begin position="115"/>
        <end position="137"/>
    </location>
</feature>
<protein>
    <submittedName>
        <fullName evidence="8">YidH family protein</fullName>
    </submittedName>
</protein>
<sequence>MSDRSDEDPEVRDASEDGSSGPDAPAPIPAGSARQLFDPGLQVERTFLSWRRTCLSFAAGGLVAMRFTVPTVGLPAVVIGLLVAGAAVLAYIGAAHRYHREQTVLVARDSLHRSGLPMLLATGIVLLLGALCVVYLVTGVLRAT</sequence>
<evidence type="ECO:0000256" key="6">
    <source>
        <dbReference type="SAM" id="Phobius"/>
    </source>
</evidence>
<feature type="compositionally biased region" description="Acidic residues" evidence="5">
    <location>
        <begin position="1"/>
        <end position="10"/>
    </location>
</feature>
<comment type="caution">
    <text evidence="8">The sequence shown here is derived from an EMBL/GenBank/DDBJ whole genome shotgun (WGS) entry which is preliminary data.</text>
</comment>
<dbReference type="Proteomes" id="UP001589793">
    <property type="component" value="Unassembled WGS sequence"/>
</dbReference>
<evidence type="ECO:0000259" key="7">
    <source>
        <dbReference type="Pfam" id="PF02656"/>
    </source>
</evidence>
<dbReference type="RefSeq" id="WP_376980920.1">
    <property type="nucleotide sequence ID" value="NZ_JBHLSV010000013.1"/>
</dbReference>
<dbReference type="Pfam" id="PF02656">
    <property type="entry name" value="DUF202"/>
    <property type="match status" value="1"/>
</dbReference>
<evidence type="ECO:0000256" key="2">
    <source>
        <dbReference type="ARBA" id="ARBA00022692"/>
    </source>
</evidence>
<name>A0ABV6RCC9_9MICO</name>
<keyword evidence="4 6" id="KW-0472">Membrane</keyword>
<accession>A0ABV6RCC9</accession>
<evidence type="ECO:0000256" key="1">
    <source>
        <dbReference type="ARBA" id="ARBA00004127"/>
    </source>
</evidence>
<reference evidence="8 9" key="1">
    <citation type="submission" date="2024-09" db="EMBL/GenBank/DDBJ databases">
        <authorList>
            <person name="Sun Q."/>
            <person name="Mori K."/>
        </authorList>
    </citation>
    <scope>NUCLEOTIDE SEQUENCE [LARGE SCALE GENOMIC DNA]</scope>
    <source>
        <strain evidence="8 9">CICC 10874</strain>
    </source>
</reference>
<dbReference type="InterPro" id="IPR003807">
    <property type="entry name" value="DUF202"/>
</dbReference>